<proteinExistence type="predicted"/>
<evidence type="ECO:0000313" key="2">
    <source>
        <dbReference type="Proteomes" id="UP001597542"/>
    </source>
</evidence>
<dbReference type="Proteomes" id="UP001597542">
    <property type="component" value="Unassembled WGS sequence"/>
</dbReference>
<dbReference type="RefSeq" id="WP_344273297.1">
    <property type="nucleotide sequence ID" value="NZ_BAAAHV010000011.1"/>
</dbReference>
<gene>
    <name evidence="1" type="ORF">ACFSUT_15200</name>
</gene>
<protein>
    <submittedName>
        <fullName evidence="1">Uncharacterized protein</fullName>
    </submittedName>
</protein>
<dbReference type="EMBL" id="JBHUKQ010000010">
    <property type="protein sequence ID" value="MFD2481628.1"/>
    <property type="molecule type" value="Genomic_DNA"/>
</dbReference>
<sequence>MLFTEPRALLASRRPGTSHDRGSPGAAWRNPARFAIAAATATALLAAGSPAALAADAHFVPEATVVGWDGTVATVTFREVNVALGGRTTTISTKLTADVKAFCTNGETTLDVHASATGLTTADYPIKNGTVAGTAKFPVQVKIEHDPGYTCVLRHKEITAFLDDFRTGATLVHHQN</sequence>
<evidence type="ECO:0000313" key="1">
    <source>
        <dbReference type="EMBL" id="MFD2481628.1"/>
    </source>
</evidence>
<comment type="caution">
    <text evidence="1">The sequence shown here is derived from an EMBL/GenBank/DDBJ whole genome shotgun (WGS) entry which is preliminary data.</text>
</comment>
<reference evidence="2" key="1">
    <citation type="journal article" date="2019" name="Int. J. Syst. Evol. Microbiol.">
        <title>The Global Catalogue of Microorganisms (GCM) 10K type strain sequencing project: providing services to taxonomists for standard genome sequencing and annotation.</title>
        <authorList>
            <consortium name="The Broad Institute Genomics Platform"/>
            <consortium name="The Broad Institute Genome Sequencing Center for Infectious Disease"/>
            <person name="Wu L."/>
            <person name="Ma J."/>
        </authorList>
    </citation>
    <scope>NUCLEOTIDE SEQUENCE [LARGE SCALE GENOMIC DNA]</scope>
    <source>
        <strain evidence="2">CGMCC 4.7638</strain>
    </source>
</reference>
<name>A0ABW5HYV6_9PSEU</name>
<keyword evidence="2" id="KW-1185">Reference proteome</keyword>
<accession>A0ABW5HYV6</accession>
<organism evidence="1 2">
    <name type="scientific">Amycolatopsis albidoflavus</name>
    <dbReference type="NCBI Taxonomy" id="102226"/>
    <lineage>
        <taxon>Bacteria</taxon>
        <taxon>Bacillati</taxon>
        <taxon>Actinomycetota</taxon>
        <taxon>Actinomycetes</taxon>
        <taxon>Pseudonocardiales</taxon>
        <taxon>Pseudonocardiaceae</taxon>
        <taxon>Amycolatopsis</taxon>
    </lineage>
</organism>